<gene>
    <name evidence="5" type="ORF">JMN32_23710</name>
</gene>
<dbReference type="Gene3D" id="2.30.38.10">
    <property type="entry name" value="Luciferase, Domain 3"/>
    <property type="match status" value="2"/>
</dbReference>
<evidence type="ECO:0000313" key="5">
    <source>
        <dbReference type="EMBL" id="MBL6449338.1"/>
    </source>
</evidence>
<accession>A0A937G2M2</accession>
<dbReference type="InterPro" id="IPR006162">
    <property type="entry name" value="Ppantetheine_attach_site"/>
</dbReference>
<dbReference type="Gene3D" id="3.30.559.30">
    <property type="entry name" value="Nonribosomal peptide synthetase, condensation domain"/>
    <property type="match status" value="3"/>
</dbReference>
<proteinExistence type="predicted"/>
<dbReference type="InterPro" id="IPR036736">
    <property type="entry name" value="ACP-like_sf"/>
</dbReference>
<dbReference type="GO" id="GO:0043041">
    <property type="term" value="P:amino acid activation for nonribosomal peptide biosynthetic process"/>
    <property type="evidence" value="ECO:0007669"/>
    <property type="project" value="TreeGrafter"/>
</dbReference>
<feature type="domain" description="Carrier" evidence="4">
    <location>
        <begin position="1021"/>
        <end position="1095"/>
    </location>
</feature>
<dbReference type="NCBIfam" id="TIGR01733">
    <property type="entry name" value="AA-adenyl-dom"/>
    <property type="match status" value="2"/>
</dbReference>
<dbReference type="GO" id="GO:0005737">
    <property type="term" value="C:cytoplasm"/>
    <property type="evidence" value="ECO:0007669"/>
    <property type="project" value="TreeGrafter"/>
</dbReference>
<protein>
    <submittedName>
        <fullName evidence="5">Amino acid adenylation domain-containing protein</fullName>
    </submittedName>
</protein>
<comment type="cofactor">
    <cofactor evidence="1">
        <name>pantetheine 4'-phosphate</name>
        <dbReference type="ChEBI" id="CHEBI:47942"/>
    </cofactor>
</comment>
<dbReference type="Pfam" id="PF00668">
    <property type="entry name" value="Condensation"/>
    <property type="match status" value="3"/>
</dbReference>
<dbReference type="PANTHER" id="PTHR45527">
    <property type="entry name" value="NONRIBOSOMAL PEPTIDE SYNTHETASE"/>
    <property type="match status" value="1"/>
</dbReference>
<dbReference type="CDD" id="cd05930">
    <property type="entry name" value="A_NRPS"/>
    <property type="match status" value="2"/>
</dbReference>
<dbReference type="Pfam" id="PF00501">
    <property type="entry name" value="AMP-binding"/>
    <property type="match status" value="2"/>
</dbReference>
<dbReference type="FunFam" id="3.40.50.980:FF:000001">
    <property type="entry name" value="Non-ribosomal peptide synthetase"/>
    <property type="match status" value="2"/>
</dbReference>
<comment type="caution">
    <text evidence="5">The sequence shown here is derived from an EMBL/GenBank/DDBJ whole genome shotgun (WGS) entry which is preliminary data.</text>
</comment>
<dbReference type="PROSITE" id="PS50075">
    <property type="entry name" value="CARRIER"/>
    <property type="match status" value="2"/>
</dbReference>
<dbReference type="NCBIfam" id="NF003417">
    <property type="entry name" value="PRK04813.1"/>
    <property type="match status" value="2"/>
</dbReference>
<evidence type="ECO:0000256" key="3">
    <source>
        <dbReference type="ARBA" id="ARBA00022553"/>
    </source>
</evidence>
<sequence>MNIKECIDLLDKNNFFLEANGDKLVLKARKNKVSEEQAKAIKQNTEVLKFIKENKQELIDHLNLKSEESKKDIESMYKLSPLQAGMMFHDLYDQQVGAYRNQLKCDLKRVDLNLFKQAWDHLIKSHTILRSSFHYDAFKIPVQCVHRHVEMPLEIVDLSHLNGHDLDTALDKYEREDRSKPFDFKKAPLMRVTLLKLGDDSYKMLWSTHHILLDGWSRPILMEEFLQVYDKLSASEDIKDGEVDRFEDYIRFIDSQDKEKAQAYWSEHLKPVTGSTLLPFIPVSAERTRTVSDFNEEILVFDEDVTQKVELFTKRNRITVNTLMQGVWSYLLHQYTGEETISFGVVVSGRPENLQNVERRVGMYINTLPLVSVFDKSSDVKTWLKGIQNDQIASRKFQYNALADIQKWSGVHGDLFDSIMVFQNFPLSELTSSTQWKLEVSNFKGLEQSSNYPLLIRFSVSRQINVEIIYKEELLPKEFINLIKLHLEQVLLSIVEEGDTSLNNLHLLEAHPIAEKSGEAQPQPDLVALFEAAALNFPDKVALEYLETKLTYKELNEYANRLANHLIGKGVEKGTLVPIHFDKSPQMIIAILSVMKAGGAYVPLGHKDPEERLRKIVGMANMTIGLCEVEPSVETVEWISIGQLNDIFPNESVSNPDVQIAGQDLAYVIFTSGSTGEPKGVMVEHSGISNYIHNQTDLFKIDDSERILQFSDYTFDASIEQIFLALTMGATLVLIPGAYRLDKELFEQFLKQKQLTHLHATPSFLKVLTPGKYGGLRRVVCGGEICDKQLAEEWVNYCQFYNKYGPAEATITVCEYQCSANDLQKGVNSVPIGKPVANTNLYVLNELGQQVPTGVLGELHIGGVQVARGYLNNEDLTASHFVQNPYNSAEKLYKTGDLVRFLPDGNLEFVGRHDEQLKVRGYRIEIAEIERALLDAPGVLEGVVLVVEEASNTQLAAYVVMERVFDPAAIKEALKSELPEYMIPGIIVELESIPLLPSGKVDKKQLKELGIADIREVEYEAPVGAMEEALATVWQELLSVDQVGRQHNYFELGGDSIISIQVVSRIRKLGFELQVGDLFTYQTIARISQAVSKRIEDEKIIRKEAGEVDTMPLTLSQKRLINNTSFACYPDFTLALNKMISREQASQCLNQMIARYQGLQATFIRQNGQWRQKLISKQLELSAVTVPSDISDLSAFLESERKKLYNLIDLDNNELISSTWLETPEEEQHNRLILVVHHLLMNTVNWRDFINDLNRVFAGQELSEPKSYKEILTGIEEQTQKPLFGKWVEQWESQIQGKEAGQAKSEKTYQVYKQSIADENLSTSLNLYREVYHANDTEILLSAIYGTLGQWKGDEQLVIGVESDSGATGQLHSAYPFMLKTTANDAGHALKLVKSFNRQNPEMALTYSAYADKKGSGNNPWDIRFKFYGAYQQEEGPVSLASERACFDAAPGSYGHEQLIIACRIEGEKLQLELLYDPAKYGEVDMASLTDKLTASIEHFLSNAAALKGVDPQFSPADFGLSKEVSIDDFDEFLDGHLDNGATRRSSIQSCYRLSALQSGMLFHSLYDENAATYRNQLKCDIVNLDEQAHKQTWEYLLQKHTIFRSTFHHDVFSIPVQCVHKTASLPIEVIDLTSLEQDELIGRVEKIEEADLQQGFRFDKAPLMRVTLIRLNETHTRMLWTSHHLLHDGWSLPILMEEFLTYYDISVNGVNHQIKEEDKYEDYIRFIESQDNSGAAEYWQSYLEEIEVGTLLPFIESSSLRNKGAGTYKEINLNIDKQTTEAIRSFARRHRLTVNTLMQGTWAYLLHQFTGQRDVTFGVVVSGRPEDIPSVEKRVGMYINTLPLRSSLQKSDEILPWLTGIQNDQVNSRNYQYQSLNEIQGLVGVQGDLFDSIMAFQNFPLSKVLDAQDWKLKVEEVYVQEQSNYPLYITIGAFEEINAHFFYNTNLLDPATVKLITEKFHQVLTQIINRDSSKINELKLLTPAERNQLLFDFNQTSADYPLDKTIPDFFREQARLHPQEQAVVYKGHTMTYAELDKKSDELAHNLLSYLGGAENSPVPVLMDRSSDLVISVLAIMKAGLVYVPIDPEQPEERIAYILEDLSAKAIIADPAYDHLIKRTDLRVIHLAESEIKDHSGELPGAQSDQLAYIIYTSGSTGKPKGVMVEHRNLANYVLNSKELYMTDDATSGSYSFMSSVFDASLTAVFTPLVSGKSIIISPKEAEVFDREITRQNDPFGFIKLTPAHLLLLEQDPSVFAGTRNYVVGGEQLTNRHLKVLNVVGQDIRVYNEYGPTEATVGCAVFSLQNESFDDYTNIPIGKPMANVQLYVLNESMEPVMKGAVGELYIGGVQVARGYWNNDVLTQERFVDNPFAEGQLFKSGDLVKMRGDGNLEFLGRKDHQVKVRGYRVELGEVEKVINSAEGVNQAVVLTSINKSTDSTYLSGYVVTQGQYSREKLMTYLKDNLPAYMIPDRIIEVEEIPLTINGKVDRKTLLELEKHSISTDDYQAAENELQQELMDIWKEFLELETVGVNDEFFSIGGNSLLAISIISVIRKRLKIDVSVTAFFELTTVAKLSQFIELNRQNELVDQEEYETIKL</sequence>
<dbReference type="SUPFAM" id="SSF52777">
    <property type="entry name" value="CoA-dependent acyltransferases"/>
    <property type="match status" value="6"/>
</dbReference>
<dbReference type="EMBL" id="JAEUGD010000066">
    <property type="protein sequence ID" value="MBL6449338.1"/>
    <property type="molecule type" value="Genomic_DNA"/>
</dbReference>
<dbReference type="SUPFAM" id="SSF47336">
    <property type="entry name" value="ACP-like"/>
    <property type="match status" value="2"/>
</dbReference>
<dbReference type="InterPro" id="IPR010071">
    <property type="entry name" value="AA_adenyl_dom"/>
</dbReference>
<dbReference type="CDD" id="cd19543">
    <property type="entry name" value="DCL_NRPS"/>
    <property type="match status" value="2"/>
</dbReference>
<dbReference type="PANTHER" id="PTHR45527:SF1">
    <property type="entry name" value="FATTY ACID SYNTHASE"/>
    <property type="match status" value="1"/>
</dbReference>
<dbReference type="Pfam" id="PF00550">
    <property type="entry name" value="PP-binding"/>
    <property type="match status" value="2"/>
</dbReference>
<dbReference type="Gene3D" id="3.30.300.30">
    <property type="match status" value="2"/>
</dbReference>
<dbReference type="InterPro" id="IPR020806">
    <property type="entry name" value="PKS_PP-bd"/>
</dbReference>
<dbReference type="PROSITE" id="PS00012">
    <property type="entry name" value="PHOSPHOPANTETHEINE"/>
    <property type="match status" value="1"/>
</dbReference>
<organism evidence="5 6">
    <name type="scientific">Fulvivirga marina</name>
    <dbReference type="NCBI Taxonomy" id="2494733"/>
    <lineage>
        <taxon>Bacteria</taxon>
        <taxon>Pseudomonadati</taxon>
        <taxon>Bacteroidota</taxon>
        <taxon>Cytophagia</taxon>
        <taxon>Cytophagales</taxon>
        <taxon>Fulvivirgaceae</taxon>
        <taxon>Fulvivirga</taxon>
    </lineage>
</organism>
<dbReference type="SMART" id="SM00823">
    <property type="entry name" value="PKS_PP"/>
    <property type="match status" value="2"/>
</dbReference>
<dbReference type="Proteomes" id="UP000614216">
    <property type="component" value="Unassembled WGS sequence"/>
</dbReference>
<dbReference type="PROSITE" id="PS00455">
    <property type="entry name" value="AMP_BINDING"/>
    <property type="match status" value="2"/>
</dbReference>
<evidence type="ECO:0000259" key="4">
    <source>
        <dbReference type="PROSITE" id="PS50075"/>
    </source>
</evidence>
<evidence type="ECO:0000256" key="2">
    <source>
        <dbReference type="ARBA" id="ARBA00022450"/>
    </source>
</evidence>
<dbReference type="GO" id="GO:0031177">
    <property type="term" value="F:phosphopantetheine binding"/>
    <property type="evidence" value="ECO:0007669"/>
    <property type="project" value="InterPro"/>
</dbReference>
<name>A0A937G2M2_9BACT</name>
<feature type="domain" description="Carrier" evidence="4">
    <location>
        <begin position="2507"/>
        <end position="2582"/>
    </location>
</feature>
<evidence type="ECO:0000313" key="6">
    <source>
        <dbReference type="Proteomes" id="UP000614216"/>
    </source>
</evidence>
<dbReference type="FunFam" id="3.40.50.12780:FF:000012">
    <property type="entry name" value="Non-ribosomal peptide synthetase"/>
    <property type="match status" value="1"/>
</dbReference>
<dbReference type="InterPro" id="IPR020845">
    <property type="entry name" value="AMP-binding_CS"/>
</dbReference>
<keyword evidence="2" id="KW-0596">Phosphopantetheine</keyword>
<dbReference type="Gene3D" id="3.30.559.10">
    <property type="entry name" value="Chloramphenicol acetyltransferase-like domain"/>
    <property type="match status" value="3"/>
</dbReference>
<dbReference type="InterPro" id="IPR045851">
    <property type="entry name" value="AMP-bd_C_sf"/>
</dbReference>
<dbReference type="Gene3D" id="1.10.1200.10">
    <property type="entry name" value="ACP-like"/>
    <property type="match status" value="2"/>
</dbReference>
<dbReference type="Pfam" id="PF13193">
    <property type="entry name" value="AMP-binding_C"/>
    <property type="match status" value="1"/>
</dbReference>
<dbReference type="InterPro" id="IPR009081">
    <property type="entry name" value="PP-bd_ACP"/>
</dbReference>
<dbReference type="RefSeq" id="WP_202858867.1">
    <property type="nucleotide sequence ID" value="NZ_JAEUGD010000066.1"/>
</dbReference>
<dbReference type="InterPro" id="IPR001242">
    <property type="entry name" value="Condensation_dom"/>
</dbReference>
<dbReference type="FunFam" id="1.10.1200.10:FF:000005">
    <property type="entry name" value="Nonribosomal peptide synthetase 1"/>
    <property type="match status" value="1"/>
</dbReference>
<dbReference type="InterPro" id="IPR023213">
    <property type="entry name" value="CAT-like_dom_sf"/>
</dbReference>
<dbReference type="SUPFAM" id="SSF56801">
    <property type="entry name" value="Acetyl-CoA synthetase-like"/>
    <property type="match status" value="2"/>
</dbReference>
<dbReference type="Gene3D" id="3.40.50.980">
    <property type="match status" value="4"/>
</dbReference>
<keyword evidence="6" id="KW-1185">Reference proteome</keyword>
<dbReference type="GO" id="GO:0044550">
    <property type="term" value="P:secondary metabolite biosynthetic process"/>
    <property type="evidence" value="ECO:0007669"/>
    <property type="project" value="TreeGrafter"/>
</dbReference>
<dbReference type="InterPro" id="IPR000873">
    <property type="entry name" value="AMP-dep_synth/lig_dom"/>
</dbReference>
<dbReference type="GO" id="GO:0003824">
    <property type="term" value="F:catalytic activity"/>
    <property type="evidence" value="ECO:0007669"/>
    <property type="project" value="InterPro"/>
</dbReference>
<keyword evidence="3" id="KW-0597">Phosphoprotein</keyword>
<evidence type="ECO:0000256" key="1">
    <source>
        <dbReference type="ARBA" id="ARBA00001957"/>
    </source>
</evidence>
<dbReference type="InterPro" id="IPR025110">
    <property type="entry name" value="AMP-bd_C"/>
</dbReference>
<reference evidence="5" key="1">
    <citation type="submission" date="2021-01" db="EMBL/GenBank/DDBJ databases">
        <title>Fulvivirga kasyanovii gen. nov., sp nov., a novel member of the phylum Bacteroidetes isolated from seawater in a mussel farm.</title>
        <authorList>
            <person name="Zhao L.-H."/>
            <person name="Wang Z.-J."/>
        </authorList>
    </citation>
    <scope>NUCLEOTIDE SEQUENCE</scope>
    <source>
        <strain evidence="5">29W222</strain>
    </source>
</reference>